<dbReference type="HAMAP" id="MF_01588">
    <property type="entry name" value="DNA_ligase_A"/>
    <property type="match status" value="1"/>
</dbReference>
<dbReference type="FunFam" id="1.10.150.20:FF:000007">
    <property type="entry name" value="DNA ligase"/>
    <property type="match status" value="1"/>
</dbReference>
<dbReference type="SUPFAM" id="SSF52113">
    <property type="entry name" value="BRCT domain"/>
    <property type="match status" value="1"/>
</dbReference>
<dbReference type="SUPFAM" id="SSF56091">
    <property type="entry name" value="DNA ligase/mRNA capping enzyme, catalytic domain"/>
    <property type="match status" value="1"/>
</dbReference>
<dbReference type="EMBL" id="CP007128">
    <property type="protein sequence ID" value="AHG90251.1"/>
    <property type="molecule type" value="Genomic_DNA"/>
</dbReference>
<dbReference type="STRING" id="861299.J421_2714"/>
<dbReference type="CDD" id="cd17748">
    <property type="entry name" value="BRCT_DNA_ligase_like"/>
    <property type="match status" value="1"/>
</dbReference>
<dbReference type="eggNOG" id="COG0272">
    <property type="taxonomic scope" value="Bacteria"/>
</dbReference>
<dbReference type="FunFam" id="3.30.470.30:FF:000001">
    <property type="entry name" value="DNA ligase"/>
    <property type="match status" value="1"/>
</dbReference>
<evidence type="ECO:0000256" key="12">
    <source>
        <dbReference type="SAM" id="Coils"/>
    </source>
</evidence>
<accession>W0RHL1</accession>
<dbReference type="Pfam" id="PF14520">
    <property type="entry name" value="HHH_5"/>
    <property type="match status" value="1"/>
</dbReference>
<dbReference type="SMART" id="SM00532">
    <property type="entry name" value="LIGANc"/>
    <property type="match status" value="1"/>
</dbReference>
<keyword evidence="5 11" id="KW-0227">DNA damage</keyword>
<dbReference type="HOGENOM" id="CLU_007764_2_1_0"/>
<feature type="binding site" evidence="11">
    <location>
        <position position="303"/>
    </location>
    <ligand>
        <name>NAD(+)</name>
        <dbReference type="ChEBI" id="CHEBI:57540"/>
    </ligand>
</feature>
<dbReference type="GO" id="GO:0005829">
    <property type="term" value="C:cytosol"/>
    <property type="evidence" value="ECO:0007669"/>
    <property type="project" value="TreeGrafter"/>
</dbReference>
<dbReference type="FunFam" id="1.10.287.610:FF:000002">
    <property type="entry name" value="DNA ligase"/>
    <property type="match status" value="1"/>
</dbReference>
<feature type="binding site" evidence="11">
    <location>
        <position position="183"/>
    </location>
    <ligand>
        <name>NAD(+)</name>
        <dbReference type="ChEBI" id="CHEBI:57540"/>
    </ligand>
</feature>
<proteinExistence type="inferred from homology"/>
<feature type="binding site" evidence="11">
    <location>
        <position position="446"/>
    </location>
    <ligand>
        <name>Zn(2+)</name>
        <dbReference type="ChEBI" id="CHEBI:29105"/>
    </ligand>
</feature>
<dbReference type="PANTHER" id="PTHR23389:SF9">
    <property type="entry name" value="DNA LIGASE"/>
    <property type="match status" value="1"/>
</dbReference>
<evidence type="ECO:0000256" key="2">
    <source>
        <dbReference type="ARBA" id="ARBA00022598"/>
    </source>
</evidence>
<feature type="binding site" evidence="11">
    <location>
        <begin position="41"/>
        <end position="45"/>
    </location>
    <ligand>
        <name>NAD(+)</name>
        <dbReference type="ChEBI" id="CHEBI:57540"/>
    </ligand>
</feature>
<name>W0RHL1_9BACT</name>
<dbReference type="SUPFAM" id="SSF50249">
    <property type="entry name" value="Nucleic acid-binding proteins"/>
    <property type="match status" value="1"/>
</dbReference>
<dbReference type="InterPro" id="IPR001679">
    <property type="entry name" value="DNA_ligase"/>
</dbReference>
<evidence type="ECO:0000256" key="8">
    <source>
        <dbReference type="ARBA" id="ARBA00023027"/>
    </source>
</evidence>
<keyword evidence="2 11" id="KW-0436">Ligase</keyword>
<dbReference type="Gene3D" id="2.40.50.140">
    <property type="entry name" value="Nucleic acid-binding proteins"/>
    <property type="match status" value="1"/>
</dbReference>
<dbReference type="KEGG" id="gba:J421_2714"/>
<keyword evidence="8 11" id="KW-0520">NAD</keyword>
<dbReference type="RefSeq" id="WP_025411721.1">
    <property type="nucleotide sequence ID" value="NZ_CP007128.1"/>
</dbReference>
<dbReference type="Gene3D" id="1.10.287.610">
    <property type="entry name" value="Helix hairpin bin"/>
    <property type="match status" value="1"/>
</dbReference>
<dbReference type="FunFam" id="1.10.150.20:FF:000006">
    <property type="entry name" value="DNA ligase"/>
    <property type="match status" value="1"/>
</dbReference>
<feature type="binding site" evidence="11">
    <location>
        <position position="423"/>
    </location>
    <ligand>
        <name>Zn(2+)</name>
        <dbReference type="ChEBI" id="CHEBI:29105"/>
    </ligand>
</feature>
<dbReference type="SUPFAM" id="SSF47781">
    <property type="entry name" value="RuvA domain 2-like"/>
    <property type="match status" value="1"/>
</dbReference>
<reference evidence="14 15" key="1">
    <citation type="journal article" date="2014" name="Genome Announc.">
        <title>Genome Sequence and Methylome of Soil Bacterium Gemmatirosa kalamazoonensis KBS708T, a Member of the Rarely Cultivated Gemmatimonadetes Phylum.</title>
        <authorList>
            <person name="Debruyn J.M."/>
            <person name="Radosevich M."/>
            <person name="Wommack K.E."/>
            <person name="Polson S.W."/>
            <person name="Hauser L.J."/>
            <person name="Fawaz M.N."/>
            <person name="Korlach J."/>
            <person name="Tsai Y.C."/>
        </authorList>
    </citation>
    <scope>NUCLEOTIDE SEQUENCE [LARGE SCALE GENOMIC DNA]</scope>
    <source>
        <strain evidence="14 15">KBS708</strain>
    </source>
</reference>
<protein>
    <recommendedName>
        <fullName evidence="11">DNA ligase</fullName>
        <ecNumber evidence="11">6.5.1.2</ecNumber>
    </recommendedName>
    <alternativeName>
        <fullName evidence="11">Polydeoxyribonucleotide synthase [NAD(+)]</fullName>
    </alternativeName>
</protein>
<dbReference type="InterPro" id="IPR018239">
    <property type="entry name" value="DNA_ligase_AS"/>
</dbReference>
<keyword evidence="4 11" id="KW-0479">Metal-binding</keyword>
<evidence type="ECO:0000256" key="9">
    <source>
        <dbReference type="ARBA" id="ARBA00023204"/>
    </source>
</evidence>
<organism evidence="14 15">
    <name type="scientific">Gemmatirosa kalamazoonensis</name>
    <dbReference type="NCBI Taxonomy" id="861299"/>
    <lineage>
        <taxon>Bacteria</taxon>
        <taxon>Pseudomonadati</taxon>
        <taxon>Gemmatimonadota</taxon>
        <taxon>Gemmatimonadia</taxon>
        <taxon>Gemmatimonadales</taxon>
        <taxon>Gemmatimonadaceae</taxon>
        <taxon>Gemmatirosa</taxon>
    </lineage>
</organism>
<feature type="domain" description="BRCT" evidence="13">
    <location>
        <begin position="603"/>
        <end position="684"/>
    </location>
</feature>
<dbReference type="SMART" id="SM00278">
    <property type="entry name" value="HhH1"/>
    <property type="match status" value="3"/>
</dbReference>
<dbReference type="Pfam" id="PF22745">
    <property type="entry name" value="Nlig-Ia"/>
    <property type="match status" value="1"/>
</dbReference>
<feature type="binding site" evidence="11">
    <location>
        <position position="426"/>
    </location>
    <ligand>
        <name>Zn(2+)</name>
        <dbReference type="ChEBI" id="CHEBI:29105"/>
    </ligand>
</feature>
<dbReference type="Pfam" id="PF00533">
    <property type="entry name" value="BRCT"/>
    <property type="match status" value="1"/>
</dbReference>
<dbReference type="InterPro" id="IPR003583">
    <property type="entry name" value="Hlx-hairpin-Hlx_DNA-bd_motif"/>
</dbReference>
<evidence type="ECO:0000256" key="1">
    <source>
        <dbReference type="ARBA" id="ARBA00004067"/>
    </source>
</evidence>
<dbReference type="InterPro" id="IPR013840">
    <property type="entry name" value="DNAligase_N"/>
</dbReference>
<dbReference type="GO" id="GO:0006281">
    <property type="term" value="P:DNA repair"/>
    <property type="evidence" value="ECO:0007669"/>
    <property type="project" value="UniProtKB-KW"/>
</dbReference>
<dbReference type="InterPro" id="IPR041663">
    <property type="entry name" value="DisA/LigA_HHH"/>
</dbReference>
<gene>
    <name evidence="11" type="primary">ligA</name>
    <name evidence="14" type="ORF">J421_2714</name>
</gene>
<comment type="similarity">
    <text evidence="11">Belongs to the NAD-dependent DNA ligase family. LigA subfamily.</text>
</comment>
<evidence type="ECO:0000256" key="11">
    <source>
        <dbReference type="HAMAP-Rule" id="MF_01588"/>
    </source>
</evidence>
<keyword evidence="15" id="KW-1185">Reference proteome</keyword>
<dbReference type="Pfam" id="PF03120">
    <property type="entry name" value="OB_DNA_ligase"/>
    <property type="match status" value="1"/>
</dbReference>
<evidence type="ECO:0000256" key="6">
    <source>
        <dbReference type="ARBA" id="ARBA00022833"/>
    </source>
</evidence>
<dbReference type="InParanoid" id="W0RHL1"/>
<comment type="cofactor">
    <cofactor evidence="11">
        <name>Mg(2+)</name>
        <dbReference type="ChEBI" id="CHEBI:18420"/>
    </cofactor>
    <cofactor evidence="11">
        <name>Mn(2+)</name>
        <dbReference type="ChEBI" id="CHEBI:29035"/>
    </cofactor>
</comment>
<evidence type="ECO:0000259" key="13">
    <source>
        <dbReference type="PROSITE" id="PS50172"/>
    </source>
</evidence>
<evidence type="ECO:0000256" key="5">
    <source>
        <dbReference type="ARBA" id="ARBA00022763"/>
    </source>
</evidence>
<dbReference type="NCBIfam" id="TIGR00575">
    <property type="entry name" value="dnlj"/>
    <property type="match status" value="1"/>
</dbReference>
<dbReference type="Pfam" id="PF01653">
    <property type="entry name" value="DNA_ligase_aden"/>
    <property type="match status" value="1"/>
</dbReference>
<evidence type="ECO:0000313" key="15">
    <source>
        <dbReference type="Proteomes" id="UP000019151"/>
    </source>
</evidence>
<feature type="active site" description="N6-AMP-lysine intermediate" evidence="11">
    <location>
        <position position="125"/>
    </location>
</feature>
<dbReference type="InterPro" id="IPR013839">
    <property type="entry name" value="DNAligase_adenylation"/>
</dbReference>
<evidence type="ECO:0000256" key="10">
    <source>
        <dbReference type="ARBA" id="ARBA00034005"/>
    </source>
</evidence>
<feature type="binding site" evidence="11">
    <location>
        <position position="123"/>
    </location>
    <ligand>
        <name>NAD(+)</name>
        <dbReference type="ChEBI" id="CHEBI:57540"/>
    </ligand>
</feature>
<dbReference type="SMART" id="SM00292">
    <property type="entry name" value="BRCT"/>
    <property type="match status" value="1"/>
</dbReference>
<dbReference type="GO" id="GO:0003911">
    <property type="term" value="F:DNA ligase (NAD+) activity"/>
    <property type="evidence" value="ECO:0007669"/>
    <property type="project" value="UniProtKB-UniRule"/>
</dbReference>
<keyword evidence="9 11" id="KW-0234">DNA repair</keyword>
<feature type="binding site" evidence="11">
    <location>
        <begin position="90"/>
        <end position="91"/>
    </location>
    <ligand>
        <name>NAD(+)</name>
        <dbReference type="ChEBI" id="CHEBI:57540"/>
    </ligand>
</feature>
<dbReference type="PROSITE" id="PS01055">
    <property type="entry name" value="DNA_LIGASE_N1"/>
    <property type="match status" value="1"/>
</dbReference>
<keyword evidence="3 11" id="KW-0235">DNA replication</keyword>
<dbReference type="InterPro" id="IPR036420">
    <property type="entry name" value="BRCT_dom_sf"/>
</dbReference>
<dbReference type="GO" id="GO:0046872">
    <property type="term" value="F:metal ion binding"/>
    <property type="evidence" value="ECO:0007669"/>
    <property type="project" value="UniProtKB-KW"/>
</dbReference>
<keyword evidence="6 11" id="KW-0862">Zinc</keyword>
<dbReference type="Gene3D" id="3.40.50.10190">
    <property type="entry name" value="BRCT domain"/>
    <property type="match status" value="1"/>
</dbReference>
<dbReference type="FunCoup" id="W0RHL1">
    <property type="interactions" value="362"/>
</dbReference>
<dbReference type="Proteomes" id="UP000019151">
    <property type="component" value="Chromosome"/>
</dbReference>
<evidence type="ECO:0000256" key="4">
    <source>
        <dbReference type="ARBA" id="ARBA00022723"/>
    </source>
</evidence>
<dbReference type="CDD" id="cd00114">
    <property type="entry name" value="LIGANc"/>
    <property type="match status" value="1"/>
</dbReference>
<evidence type="ECO:0000256" key="7">
    <source>
        <dbReference type="ARBA" id="ARBA00022842"/>
    </source>
</evidence>
<comment type="function">
    <text evidence="1 11">DNA ligase that catalyzes the formation of phosphodiester linkages between 5'-phosphoryl and 3'-hydroxyl groups in double-stranded DNA using NAD as a coenzyme and as the energy source for the reaction. It is essential for DNA replication and repair of damaged DNA.</text>
</comment>
<evidence type="ECO:0000256" key="3">
    <source>
        <dbReference type="ARBA" id="ARBA00022705"/>
    </source>
</evidence>
<dbReference type="InterPro" id="IPR001357">
    <property type="entry name" value="BRCT_dom"/>
</dbReference>
<dbReference type="GO" id="GO:0006260">
    <property type="term" value="P:DNA replication"/>
    <property type="evidence" value="ECO:0007669"/>
    <property type="project" value="UniProtKB-KW"/>
</dbReference>
<dbReference type="Gene3D" id="1.10.150.20">
    <property type="entry name" value="5' to 3' exonuclease, C-terminal subdomain"/>
    <property type="match status" value="2"/>
</dbReference>
<dbReference type="GO" id="GO:0003677">
    <property type="term" value="F:DNA binding"/>
    <property type="evidence" value="ECO:0007669"/>
    <property type="project" value="InterPro"/>
</dbReference>
<dbReference type="AlphaFoldDB" id="W0RHL1"/>
<dbReference type="Pfam" id="PF12826">
    <property type="entry name" value="HHH_2"/>
    <property type="match status" value="1"/>
</dbReference>
<feature type="binding site" evidence="11">
    <location>
        <position position="327"/>
    </location>
    <ligand>
        <name>NAD(+)</name>
        <dbReference type="ChEBI" id="CHEBI:57540"/>
    </ligand>
</feature>
<keyword evidence="11" id="KW-0464">Manganese</keyword>
<dbReference type="InterPro" id="IPR010994">
    <property type="entry name" value="RuvA_2-like"/>
</dbReference>
<evidence type="ECO:0000313" key="14">
    <source>
        <dbReference type="EMBL" id="AHG90251.1"/>
    </source>
</evidence>
<dbReference type="PROSITE" id="PS50172">
    <property type="entry name" value="BRCT"/>
    <property type="match status" value="1"/>
</dbReference>
<dbReference type="Gene3D" id="3.30.470.30">
    <property type="entry name" value="DNA ligase/mRNA capping enzyme"/>
    <property type="match status" value="1"/>
</dbReference>
<feature type="coiled-coil region" evidence="12">
    <location>
        <begin position="3"/>
        <end position="64"/>
    </location>
</feature>
<dbReference type="Gene3D" id="6.20.10.30">
    <property type="match status" value="1"/>
</dbReference>
<keyword evidence="7 11" id="KW-0460">Magnesium</keyword>
<dbReference type="InterPro" id="IPR004150">
    <property type="entry name" value="NAD_DNA_ligase_OB"/>
</dbReference>
<dbReference type="NCBIfam" id="NF005932">
    <property type="entry name" value="PRK07956.1"/>
    <property type="match status" value="1"/>
</dbReference>
<keyword evidence="12" id="KW-0175">Coiled coil</keyword>
<dbReference type="PIRSF" id="PIRSF001604">
    <property type="entry name" value="LigA"/>
    <property type="match status" value="1"/>
</dbReference>
<dbReference type="PATRIC" id="fig|861299.3.peg.2765"/>
<dbReference type="OrthoDB" id="9759736at2"/>
<dbReference type="PANTHER" id="PTHR23389">
    <property type="entry name" value="CHROMOSOME TRANSMISSION FIDELITY FACTOR 18"/>
    <property type="match status" value="1"/>
</dbReference>
<feature type="binding site" evidence="11">
    <location>
        <position position="441"/>
    </location>
    <ligand>
        <name>Zn(2+)</name>
        <dbReference type="ChEBI" id="CHEBI:29105"/>
    </ligand>
</feature>
<feature type="binding site" evidence="11">
    <location>
        <position position="146"/>
    </location>
    <ligand>
        <name>NAD(+)</name>
        <dbReference type="ChEBI" id="CHEBI:57540"/>
    </ligand>
</feature>
<sequence>MPTRNEEEELAALAARAGTLREQIEQASYEYYVLDRPTLSDAEYDRLFRELQTLEREHPELRTEDSPTLRVGAEPQSVLPKHTHLVPMLSLGNAFSDEELAEWEERIVRLAGDEVRHAGYTAELKIDGAAVSLTYRDGVLATGATRGNGTVGEDVTPNLRTIREIPLRLRGKVPAGVLEIRGEVYMTYTGFEKMNAERVAAGEPVFANPRNSAAGALRQLDPKMTAKRPLRFFGYAVAVPEGARALPFASQWELLETLASWGIPVAPHRRRCVTLDDVHAWAHDVEQVQRATLDFAIDGAVVKVDSLALQGELGDVGREPRWAIARKFAPDIAETTLLDIKVNVGRTGSVNPYAELEAVEIGGATVRLATLHNFELIREKDLRPGDRVQVKRAGEVIPQVIGPVPDKRDATHPPAPYEPPTHCPACGTPLEPGEDRGMLYCRNFHCPARQLEGLVHFASRGAMDIRGLSYARIQQLLEAGLVHDAADLYDLTVEQLVALERFAEKSAENLVQALAESRAQPLSRLLFGLGIDFVGEVAARLLARHFGTMDRLLNASVDDVLEVRGVGETMARSVVDWFADPEARQLVARLAERGLTMHEPSAAAGTALKGCTVVITGTLPTLTREQATELVEAHGGRVTSSVSRKTSFLLAGADAGSKLTKATEYGVEIIDEAELLRRVEAGSE</sequence>
<comment type="catalytic activity">
    <reaction evidence="10 11">
        <text>NAD(+) + (deoxyribonucleotide)n-3'-hydroxyl + 5'-phospho-(deoxyribonucleotide)m = (deoxyribonucleotide)n+m + AMP + beta-nicotinamide D-nucleotide.</text>
        <dbReference type="EC" id="6.5.1.2"/>
    </reaction>
</comment>
<dbReference type="InterPro" id="IPR012340">
    <property type="entry name" value="NA-bd_OB-fold"/>
</dbReference>
<dbReference type="EC" id="6.5.1.2" evidence="11"/>